<feature type="transmembrane region" description="Helical" evidence="1">
    <location>
        <begin position="58"/>
        <end position="75"/>
    </location>
</feature>
<evidence type="ECO:0008006" key="5">
    <source>
        <dbReference type="Google" id="ProtNLM"/>
    </source>
</evidence>
<dbReference type="EMBL" id="JBHUGS010000002">
    <property type="protein sequence ID" value="MFD1951023.1"/>
    <property type="molecule type" value="Genomic_DNA"/>
</dbReference>
<evidence type="ECO:0000256" key="2">
    <source>
        <dbReference type="SAM" id="SignalP"/>
    </source>
</evidence>
<feature type="signal peptide" evidence="2">
    <location>
        <begin position="1"/>
        <end position="28"/>
    </location>
</feature>
<feature type="transmembrane region" description="Helical" evidence="1">
    <location>
        <begin position="129"/>
        <end position="151"/>
    </location>
</feature>
<evidence type="ECO:0000313" key="4">
    <source>
        <dbReference type="Proteomes" id="UP001597400"/>
    </source>
</evidence>
<keyword evidence="1" id="KW-1133">Transmembrane helix</keyword>
<evidence type="ECO:0000256" key="1">
    <source>
        <dbReference type="SAM" id="Phobius"/>
    </source>
</evidence>
<feature type="transmembrane region" description="Helical" evidence="1">
    <location>
        <begin position="96"/>
        <end position="123"/>
    </location>
</feature>
<organism evidence="3 4">
    <name type="scientific">Sphingomonas arantia</name>
    <dbReference type="NCBI Taxonomy" id="1460676"/>
    <lineage>
        <taxon>Bacteria</taxon>
        <taxon>Pseudomonadati</taxon>
        <taxon>Pseudomonadota</taxon>
        <taxon>Alphaproteobacteria</taxon>
        <taxon>Sphingomonadales</taxon>
        <taxon>Sphingomonadaceae</taxon>
        <taxon>Sphingomonas</taxon>
    </lineage>
</organism>
<feature type="chain" id="PRO_5047462801" description="Glycerophosphoryl diester phosphodiesterase membrane domain-containing protein" evidence="2">
    <location>
        <begin position="29"/>
        <end position="264"/>
    </location>
</feature>
<proteinExistence type="predicted"/>
<dbReference type="RefSeq" id="WP_380929427.1">
    <property type="nucleotide sequence ID" value="NZ_JBHUGS010000002.1"/>
</dbReference>
<evidence type="ECO:0000313" key="3">
    <source>
        <dbReference type="EMBL" id="MFD1951023.1"/>
    </source>
</evidence>
<dbReference type="Proteomes" id="UP001597400">
    <property type="component" value="Unassembled WGS sequence"/>
</dbReference>
<comment type="caution">
    <text evidence="3">The sequence shown here is derived from an EMBL/GenBank/DDBJ whole genome shotgun (WGS) entry which is preliminary data.</text>
</comment>
<sequence>MNAFTTPYSRAWRFALACPLLFAVPAVAEVAQHVVEYGAGFYRSIAAMKAAEHDTGRMVLGHLKVIALYLTGYWATRFWAYGDDARAAGRLDARAIGLYLPVVAWELMWLVVIQDGPIIAGALNLPERLIMLIVAILLPAMLLFNMFLATWKTTTAVGDGRVGFMRSIELTRGSYLWSLGLTLVTVLPVLVLHYVLAFASLGRSPAVTAGVLGADSLLVAFMAPLLVAVNYAIAERVLGRAGLAIEPEGGRGAAPVGPVSGNLA</sequence>
<feature type="transmembrane region" description="Helical" evidence="1">
    <location>
        <begin position="216"/>
        <end position="234"/>
    </location>
</feature>
<accession>A0ABW4U0K0</accession>
<name>A0ABW4U0K0_9SPHN</name>
<keyword evidence="4" id="KW-1185">Reference proteome</keyword>
<protein>
    <recommendedName>
        <fullName evidence="5">Glycerophosphoryl diester phosphodiesterase membrane domain-containing protein</fullName>
    </recommendedName>
</protein>
<gene>
    <name evidence="3" type="ORF">ACFSGX_09625</name>
</gene>
<keyword evidence="1" id="KW-0812">Transmembrane</keyword>
<reference evidence="4" key="1">
    <citation type="journal article" date="2019" name="Int. J. Syst. Evol. Microbiol.">
        <title>The Global Catalogue of Microorganisms (GCM) 10K type strain sequencing project: providing services to taxonomists for standard genome sequencing and annotation.</title>
        <authorList>
            <consortium name="The Broad Institute Genomics Platform"/>
            <consortium name="The Broad Institute Genome Sequencing Center for Infectious Disease"/>
            <person name="Wu L."/>
            <person name="Ma J."/>
        </authorList>
    </citation>
    <scope>NUCLEOTIDE SEQUENCE [LARGE SCALE GENOMIC DNA]</scope>
    <source>
        <strain evidence="4">CGMCC 1.12702</strain>
    </source>
</reference>
<feature type="transmembrane region" description="Helical" evidence="1">
    <location>
        <begin position="175"/>
        <end position="196"/>
    </location>
</feature>
<keyword evidence="1" id="KW-0472">Membrane</keyword>
<keyword evidence="2" id="KW-0732">Signal</keyword>